<proteinExistence type="predicted"/>
<dbReference type="RefSeq" id="WP_249280722.1">
    <property type="nucleotide sequence ID" value="NZ_JACRSS010000005.1"/>
</dbReference>
<dbReference type="EMBL" id="JACRSS010000005">
    <property type="protein sequence ID" value="MBC8539101.1"/>
    <property type="molecule type" value="Genomic_DNA"/>
</dbReference>
<gene>
    <name evidence="1" type="ORF">H8693_09170</name>
</gene>
<protein>
    <submittedName>
        <fullName evidence="1">Uncharacterized protein</fullName>
    </submittedName>
</protein>
<name>A0A926DJ16_9FIRM</name>
<evidence type="ECO:0000313" key="2">
    <source>
        <dbReference type="Proteomes" id="UP000617951"/>
    </source>
</evidence>
<organism evidence="1 2">
    <name type="scientific">Guopingia tenuis</name>
    <dbReference type="NCBI Taxonomy" id="2763656"/>
    <lineage>
        <taxon>Bacteria</taxon>
        <taxon>Bacillati</taxon>
        <taxon>Bacillota</taxon>
        <taxon>Clostridia</taxon>
        <taxon>Christensenellales</taxon>
        <taxon>Christensenellaceae</taxon>
        <taxon>Guopingia</taxon>
    </lineage>
</organism>
<keyword evidence="2" id="KW-1185">Reference proteome</keyword>
<accession>A0A926DJ16</accession>
<evidence type="ECO:0000313" key="1">
    <source>
        <dbReference type="EMBL" id="MBC8539101.1"/>
    </source>
</evidence>
<dbReference type="AlphaFoldDB" id="A0A926DJ16"/>
<sequence length="123" mass="14647">MEKPVYLEDEENGQTVHVDPTTLLRPFMQIVLLLMGEPDLPKAVVNFAMWDFWNSYPKLKRKRFPRRRKSLSRRQFLDLCIDWFCQEGIYEFVVPERFALFRELVEERRIAGATRAQAPGNNK</sequence>
<reference evidence="1" key="1">
    <citation type="submission" date="2020-08" db="EMBL/GenBank/DDBJ databases">
        <title>Genome public.</title>
        <authorList>
            <person name="Liu C."/>
            <person name="Sun Q."/>
        </authorList>
    </citation>
    <scope>NUCLEOTIDE SEQUENCE</scope>
    <source>
        <strain evidence="1">NSJ-63</strain>
    </source>
</reference>
<comment type="caution">
    <text evidence="1">The sequence shown here is derived from an EMBL/GenBank/DDBJ whole genome shotgun (WGS) entry which is preliminary data.</text>
</comment>
<dbReference type="Proteomes" id="UP000617951">
    <property type="component" value="Unassembled WGS sequence"/>
</dbReference>